<dbReference type="Pfam" id="PF00149">
    <property type="entry name" value="Metallophos"/>
    <property type="match status" value="1"/>
</dbReference>
<dbReference type="GO" id="GO:0046872">
    <property type="term" value="F:metal ion binding"/>
    <property type="evidence" value="ECO:0007669"/>
    <property type="project" value="UniProtKB-KW"/>
</dbReference>
<dbReference type="InterPro" id="IPR050884">
    <property type="entry name" value="CNP_phosphodiesterase-III"/>
</dbReference>
<organism evidence="6 7">
    <name type="scientific">Agreia pratensis</name>
    <dbReference type="NCBI Taxonomy" id="150121"/>
    <lineage>
        <taxon>Bacteria</taxon>
        <taxon>Bacillati</taxon>
        <taxon>Actinomycetota</taxon>
        <taxon>Actinomycetes</taxon>
        <taxon>Micrococcales</taxon>
        <taxon>Microbacteriaceae</taxon>
        <taxon>Agreia</taxon>
    </lineage>
</organism>
<dbReference type="InterPro" id="IPR004843">
    <property type="entry name" value="Calcineurin-like_PHP"/>
</dbReference>
<dbReference type="InterPro" id="IPR029052">
    <property type="entry name" value="Metallo-depent_PP-like"/>
</dbReference>
<reference evidence="7" key="1">
    <citation type="submission" date="2017-04" db="EMBL/GenBank/DDBJ databases">
        <authorList>
            <person name="Varghese N."/>
            <person name="Submissions S."/>
        </authorList>
    </citation>
    <scope>NUCLEOTIDE SEQUENCE [LARGE SCALE GENOMIC DNA]</scope>
    <source>
        <strain evidence="7">VKM Ac-2510</strain>
    </source>
</reference>
<dbReference type="Proteomes" id="UP000193244">
    <property type="component" value="Unassembled WGS sequence"/>
</dbReference>
<sequence>MPANPTNGGALPVIAHLSDPHLDLSPGRSRRLRAVLDLVRDLPFVDGLLVTGDLADHGAATEYAEFFGALPDGLPTLVVPGNHDLSAPLLAALSDAGRGQTLSGTLDLDGVRIVGMDTHVDARDDGFLAPESIADARDRIASAPGHVVLAMHHPPVPVGHDLADSLYRLTNPEALEELVAEHDQVIGIFTGHVHSALATTFSGVPLLGAPGIVSTMRLGSKTDPIADTTAMPGFALHTIDSTHIRTVFHHLSPSAL</sequence>
<keyword evidence="2" id="KW-0378">Hydrolase</keyword>
<keyword evidence="7" id="KW-1185">Reference proteome</keyword>
<keyword evidence="3" id="KW-0408">Iron</keyword>
<evidence type="ECO:0000256" key="3">
    <source>
        <dbReference type="ARBA" id="ARBA00023004"/>
    </source>
</evidence>
<evidence type="ECO:0000313" key="6">
    <source>
        <dbReference type="EMBL" id="SMG40405.1"/>
    </source>
</evidence>
<accession>A0A1X7KHD4</accession>
<evidence type="ECO:0000256" key="4">
    <source>
        <dbReference type="ARBA" id="ARBA00025742"/>
    </source>
</evidence>
<dbReference type="AlphaFoldDB" id="A0A1X7KHD4"/>
<dbReference type="OrthoDB" id="5241795at2"/>
<evidence type="ECO:0000259" key="5">
    <source>
        <dbReference type="Pfam" id="PF00149"/>
    </source>
</evidence>
<evidence type="ECO:0000313" key="7">
    <source>
        <dbReference type="Proteomes" id="UP000193244"/>
    </source>
</evidence>
<gene>
    <name evidence="6" type="ORF">SAMN06296010_2485</name>
</gene>
<dbReference type="GO" id="GO:0016787">
    <property type="term" value="F:hydrolase activity"/>
    <property type="evidence" value="ECO:0007669"/>
    <property type="project" value="UniProtKB-KW"/>
</dbReference>
<dbReference type="Gene3D" id="3.60.21.10">
    <property type="match status" value="1"/>
</dbReference>
<protein>
    <submittedName>
        <fullName evidence="6">Calcineurin-like phosphoesterase</fullName>
    </submittedName>
</protein>
<comment type="similarity">
    <text evidence="4">Belongs to the cyclic nucleotide phosphodiesterase class-III family.</text>
</comment>
<name>A0A1X7KHD4_9MICO</name>
<dbReference type="STRING" id="150121.SAMN06296010_2485"/>
<dbReference type="SUPFAM" id="SSF56300">
    <property type="entry name" value="Metallo-dependent phosphatases"/>
    <property type="match status" value="1"/>
</dbReference>
<keyword evidence="1" id="KW-0479">Metal-binding</keyword>
<evidence type="ECO:0000256" key="1">
    <source>
        <dbReference type="ARBA" id="ARBA00022723"/>
    </source>
</evidence>
<feature type="domain" description="Calcineurin-like phosphoesterase" evidence="5">
    <location>
        <begin position="14"/>
        <end position="195"/>
    </location>
</feature>
<dbReference type="PANTHER" id="PTHR42988:SF2">
    <property type="entry name" value="CYCLIC NUCLEOTIDE PHOSPHODIESTERASE CBUA0032-RELATED"/>
    <property type="match status" value="1"/>
</dbReference>
<proteinExistence type="inferred from homology"/>
<evidence type="ECO:0000256" key="2">
    <source>
        <dbReference type="ARBA" id="ARBA00022801"/>
    </source>
</evidence>
<dbReference type="RefSeq" id="WP_085486458.1">
    <property type="nucleotide sequence ID" value="NZ_FXAY01000004.1"/>
</dbReference>
<dbReference type="EMBL" id="FXAY01000004">
    <property type="protein sequence ID" value="SMG40405.1"/>
    <property type="molecule type" value="Genomic_DNA"/>
</dbReference>
<dbReference type="PANTHER" id="PTHR42988">
    <property type="entry name" value="PHOSPHOHYDROLASE"/>
    <property type="match status" value="1"/>
</dbReference>